<evidence type="ECO:0000313" key="4">
    <source>
        <dbReference type="Proteomes" id="UP000005238"/>
    </source>
</evidence>
<feature type="domain" description="Protein kinase" evidence="2">
    <location>
        <begin position="10"/>
        <end position="280"/>
    </location>
</feature>
<dbReference type="InterPro" id="IPR051681">
    <property type="entry name" value="Ser/Thr_Kinases-Pseudokinases"/>
</dbReference>
<organism evidence="3 4">
    <name type="scientific">Phytophthora ramorum</name>
    <name type="common">Sudden oak death agent</name>
    <dbReference type="NCBI Taxonomy" id="164328"/>
    <lineage>
        <taxon>Eukaryota</taxon>
        <taxon>Sar</taxon>
        <taxon>Stramenopiles</taxon>
        <taxon>Oomycota</taxon>
        <taxon>Peronosporomycetes</taxon>
        <taxon>Peronosporales</taxon>
        <taxon>Peronosporaceae</taxon>
        <taxon>Phytophthora</taxon>
    </lineage>
</organism>
<dbReference type="STRING" id="164328.H3GDE8"/>
<feature type="compositionally biased region" description="Basic and acidic residues" evidence="1">
    <location>
        <begin position="508"/>
        <end position="521"/>
    </location>
</feature>
<evidence type="ECO:0000256" key="1">
    <source>
        <dbReference type="SAM" id="MobiDB-lite"/>
    </source>
</evidence>
<dbReference type="InterPro" id="IPR011009">
    <property type="entry name" value="Kinase-like_dom_sf"/>
</dbReference>
<dbReference type="GO" id="GO:0005524">
    <property type="term" value="F:ATP binding"/>
    <property type="evidence" value="ECO:0007669"/>
    <property type="project" value="InterPro"/>
</dbReference>
<feature type="compositionally biased region" description="Low complexity" evidence="1">
    <location>
        <begin position="775"/>
        <end position="784"/>
    </location>
</feature>
<dbReference type="HOGENOM" id="CLU_395629_0_0_1"/>
<dbReference type="eggNOG" id="KOG0192">
    <property type="taxonomic scope" value="Eukaryota"/>
</dbReference>
<feature type="region of interest" description="Disordered" evidence="1">
    <location>
        <begin position="284"/>
        <end position="348"/>
    </location>
</feature>
<keyword evidence="4" id="KW-1185">Reference proteome</keyword>
<sequence>MEARIPREKIEVGELISQGGYGEVYKGAFNGLIVAVKKMLPANRKSVPHVNNFLAEVKLMASLDHPCIVQFVGVAWNALSDICAVMEYMEGGDLRGLLASYDDQHYPTGFDYNKVKIALHTAHALTYMHSLEPVVIHRDLKSRNILLTSDLDAKLTDFGVSRERADHTMTAGVGTSLWMAPEVLMGERYDDKADIFSFGVVLSELDLHVLPYSHATESDGSGHRMRDLAILQRMAMGKLRVQFSPDAMHSMVELGNECVSVNPKDRPTAAQVLYKLQVAMDSSEHALRRSKREHQPSAKAAASLYPSTAAVATSSARRSQRRRVTRSASPASTPASTRNSSPVRGVTASPASSDLVAVVVDAVGPNGQRRRLRAAAHSGANSSVIQGVHDDGKVLGRYSSRDCALLCEVIMSQLKTQTLAPTVLEQDKSPAFIRWGAVAKKLETTHKVRVAPRDCQLLWKFLAYGQTPSTVQTDELLPDSDSEEFHKTPKEINAQLAETTEGQVTAAEARKSSEDTEKQDAGQDNGHAAGTQTEENESSVRLYPTYSLPTGAPDAWYRPFGPKDTLPLTFVASRFLRRKANPPPMHFMYAKSTTTAGAPADLKRKQTAPAVSAVASKKQKVASVSTPPRVFTPSSTPPPAAKRARSELEFFEARLRGELAKKTPESTFELSAADIQRRFGEASAEIRHECQVSAAHDVERFNREVVRVRIWQKAMGANSIKPRPTLAPATASASKPVPAIATKTPAPAATQSSGPSAALLAHAAAVGAIAAKAKNAASASATSSTPTTVQNEKDGGSSASAKSEAK</sequence>
<dbReference type="PANTHER" id="PTHR44329">
    <property type="entry name" value="SERINE/THREONINE-PROTEIN KINASE TNNI3K-RELATED"/>
    <property type="match status" value="1"/>
</dbReference>
<dbReference type="PANTHER" id="PTHR44329:SF214">
    <property type="entry name" value="PROTEIN KINASE DOMAIN-CONTAINING PROTEIN"/>
    <property type="match status" value="1"/>
</dbReference>
<dbReference type="Gene3D" id="1.10.510.10">
    <property type="entry name" value="Transferase(Phosphotransferase) domain 1"/>
    <property type="match status" value="1"/>
</dbReference>
<dbReference type="InterPro" id="IPR000719">
    <property type="entry name" value="Prot_kinase_dom"/>
</dbReference>
<dbReference type="Proteomes" id="UP000005238">
    <property type="component" value="Unassembled WGS sequence"/>
</dbReference>
<protein>
    <recommendedName>
        <fullName evidence="2">Protein kinase domain-containing protein</fullName>
    </recommendedName>
</protein>
<dbReference type="PROSITE" id="PS50011">
    <property type="entry name" value="PROTEIN_KINASE_DOM"/>
    <property type="match status" value="1"/>
</dbReference>
<dbReference type="SMART" id="SM00220">
    <property type="entry name" value="S_TKc"/>
    <property type="match status" value="1"/>
</dbReference>
<feature type="compositionally biased region" description="Low complexity" evidence="1">
    <location>
        <begin position="326"/>
        <end position="348"/>
    </location>
</feature>
<feature type="compositionally biased region" description="Low complexity" evidence="1">
    <location>
        <begin position="307"/>
        <end position="317"/>
    </location>
</feature>
<dbReference type="VEuPathDB" id="FungiDB:KRP22_3965"/>
<dbReference type="Pfam" id="PF00069">
    <property type="entry name" value="Pkinase"/>
    <property type="match status" value="1"/>
</dbReference>
<dbReference type="GO" id="GO:0004674">
    <property type="term" value="F:protein serine/threonine kinase activity"/>
    <property type="evidence" value="ECO:0000318"/>
    <property type="project" value="GO_Central"/>
</dbReference>
<dbReference type="OMA" id="DICAVME"/>
<dbReference type="EMBL" id="DS566001">
    <property type="status" value="NOT_ANNOTATED_CDS"/>
    <property type="molecule type" value="Genomic_DNA"/>
</dbReference>
<reference evidence="3" key="2">
    <citation type="submission" date="2015-06" db="UniProtKB">
        <authorList>
            <consortium name="EnsemblProtists"/>
        </authorList>
    </citation>
    <scope>IDENTIFICATION</scope>
    <source>
        <strain evidence="3">Pr102</strain>
    </source>
</reference>
<feature type="region of interest" description="Disordered" evidence="1">
    <location>
        <begin position="775"/>
        <end position="806"/>
    </location>
</feature>
<feature type="region of interest" description="Disordered" evidence="1">
    <location>
        <begin position="624"/>
        <end position="644"/>
    </location>
</feature>
<feature type="region of interest" description="Disordered" evidence="1">
    <location>
        <begin position="496"/>
        <end position="540"/>
    </location>
</feature>
<dbReference type="VEuPathDB" id="FungiDB:KRP22_2269"/>
<dbReference type="VEuPathDB" id="FungiDB:KRP23_4506"/>
<name>H3GDE8_PHYRM</name>
<accession>H3GDE8</accession>
<evidence type="ECO:0000259" key="2">
    <source>
        <dbReference type="PROSITE" id="PS50011"/>
    </source>
</evidence>
<dbReference type="PROSITE" id="PS00108">
    <property type="entry name" value="PROTEIN_KINASE_ST"/>
    <property type="match status" value="1"/>
</dbReference>
<evidence type="ECO:0000313" key="3">
    <source>
        <dbReference type="EnsemblProtists" id="Phyra73578"/>
    </source>
</evidence>
<dbReference type="InterPro" id="IPR008271">
    <property type="entry name" value="Ser/Thr_kinase_AS"/>
</dbReference>
<dbReference type="Gene3D" id="3.30.200.20">
    <property type="entry name" value="Phosphorylase Kinase, domain 1"/>
    <property type="match status" value="1"/>
</dbReference>
<dbReference type="AlphaFoldDB" id="H3GDE8"/>
<proteinExistence type="predicted"/>
<dbReference type="GO" id="GO:0007165">
    <property type="term" value="P:signal transduction"/>
    <property type="evidence" value="ECO:0000318"/>
    <property type="project" value="GO_Central"/>
</dbReference>
<reference evidence="4" key="1">
    <citation type="journal article" date="2006" name="Science">
        <title>Phytophthora genome sequences uncover evolutionary origins and mechanisms of pathogenesis.</title>
        <authorList>
            <person name="Tyler B.M."/>
            <person name="Tripathy S."/>
            <person name="Zhang X."/>
            <person name="Dehal P."/>
            <person name="Jiang R.H."/>
            <person name="Aerts A."/>
            <person name="Arredondo F.D."/>
            <person name="Baxter L."/>
            <person name="Bensasson D."/>
            <person name="Beynon J.L."/>
            <person name="Chapman J."/>
            <person name="Damasceno C.M."/>
            <person name="Dorrance A.E."/>
            <person name="Dou D."/>
            <person name="Dickerman A.W."/>
            <person name="Dubchak I.L."/>
            <person name="Garbelotto M."/>
            <person name="Gijzen M."/>
            <person name="Gordon S.G."/>
            <person name="Govers F."/>
            <person name="Grunwald N.J."/>
            <person name="Huang W."/>
            <person name="Ivors K.L."/>
            <person name="Jones R.W."/>
            <person name="Kamoun S."/>
            <person name="Krampis K."/>
            <person name="Lamour K.H."/>
            <person name="Lee M.K."/>
            <person name="McDonald W.H."/>
            <person name="Medina M."/>
            <person name="Meijer H.J."/>
            <person name="Nordberg E.K."/>
            <person name="Maclean D.J."/>
            <person name="Ospina-Giraldo M.D."/>
            <person name="Morris P.F."/>
            <person name="Phuntumart V."/>
            <person name="Putnam N.H."/>
            <person name="Rash S."/>
            <person name="Rose J.K."/>
            <person name="Sakihama Y."/>
            <person name="Salamov A.A."/>
            <person name="Savidor A."/>
            <person name="Scheuring C.F."/>
            <person name="Smith B.M."/>
            <person name="Sobral B.W."/>
            <person name="Terry A."/>
            <person name="Torto-Alalibo T.A."/>
            <person name="Win J."/>
            <person name="Xu Z."/>
            <person name="Zhang H."/>
            <person name="Grigoriev I.V."/>
            <person name="Rokhsar D.S."/>
            <person name="Boore J.L."/>
        </authorList>
    </citation>
    <scope>NUCLEOTIDE SEQUENCE [LARGE SCALE GENOMIC DNA]</scope>
    <source>
        <strain evidence="4">Pr102</strain>
    </source>
</reference>
<dbReference type="EnsemblProtists" id="Phyra73578">
    <property type="protein sequence ID" value="Phyra73578"/>
    <property type="gene ID" value="Phyra73578"/>
</dbReference>
<feature type="compositionally biased region" description="Low complexity" evidence="1">
    <location>
        <begin position="796"/>
        <end position="806"/>
    </location>
</feature>
<dbReference type="VEuPathDB" id="FungiDB:KRP23_9751"/>
<dbReference type="InParanoid" id="H3GDE8"/>
<dbReference type="SUPFAM" id="SSF56112">
    <property type="entry name" value="Protein kinase-like (PK-like)"/>
    <property type="match status" value="1"/>
</dbReference>